<gene>
    <name evidence="2" type="ORF">CBF29_10365</name>
</gene>
<keyword evidence="3" id="KW-1185">Reference proteome</keyword>
<proteinExistence type="inferred from homology"/>
<comment type="caution">
    <text evidence="2">The sequence shown here is derived from an EMBL/GenBank/DDBJ whole genome shotgun (WGS) entry which is preliminary data.</text>
</comment>
<reference evidence="2 3" key="1">
    <citation type="submission" date="2017-05" db="EMBL/GenBank/DDBJ databases">
        <title>Vagococcus spp. assemblies.</title>
        <authorList>
            <person name="Gulvik C.A."/>
        </authorList>
    </citation>
    <scope>NUCLEOTIDE SEQUENCE [LARGE SCALE GENOMIC DNA]</scope>
    <source>
        <strain evidence="2 3">CCUG 51432</strain>
    </source>
</reference>
<evidence type="ECO:0000313" key="3">
    <source>
        <dbReference type="Proteomes" id="UP000287605"/>
    </source>
</evidence>
<sequence>MLWIDDMFKKKKPIISMLHLDALPGDPRFKFHHSVKEIVKHARKDLHALQDGGVDGIIFSNEFSLPYQRKMSFVTPSCMARVIGELMKEIKVPFGVDCISDGQATIELAAAVNADFVRGTFSGVYVGDGGFYNNDFSELLRRKAALYLDDLKMLYFINPESDQNMDSRSLSEIAQSTIFKAHPDGLCISANAAGQDVDDELILEVKQSAPEVVVICNTGCRPETIAKKLKTADAAIVGTFFKENGFLENERLENVRVDQKRVEEFMEVVYDFRKNLRE</sequence>
<dbReference type="OrthoDB" id="9791357at2"/>
<dbReference type="PANTHER" id="PTHR21381:SF3">
    <property type="entry name" value="SGC REGION PROTEIN SGCQ-RELATED"/>
    <property type="match status" value="1"/>
</dbReference>
<name>A0A430APC1_9ENTE</name>
<dbReference type="EMBL" id="NGKA01000017">
    <property type="protein sequence ID" value="RSU09972.1"/>
    <property type="molecule type" value="Genomic_DNA"/>
</dbReference>
<dbReference type="RefSeq" id="WP_126809658.1">
    <property type="nucleotide sequence ID" value="NZ_NGKA01000017.1"/>
</dbReference>
<dbReference type="NCBIfam" id="TIGR00259">
    <property type="entry name" value="thylakoid_BtpA"/>
    <property type="match status" value="1"/>
</dbReference>
<accession>A0A430APC1</accession>
<dbReference type="PANTHER" id="PTHR21381">
    <property type="entry name" value="ZGC:162297"/>
    <property type="match status" value="1"/>
</dbReference>
<dbReference type="Pfam" id="PF03437">
    <property type="entry name" value="BtpA"/>
    <property type="match status" value="1"/>
</dbReference>
<dbReference type="Proteomes" id="UP000287605">
    <property type="component" value="Unassembled WGS sequence"/>
</dbReference>
<dbReference type="AlphaFoldDB" id="A0A430APC1"/>
<dbReference type="InterPro" id="IPR011060">
    <property type="entry name" value="RibuloseP-bd_barrel"/>
</dbReference>
<evidence type="ECO:0000313" key="2">
    <source>
        <dbReference type="EMBL" id="RSU09972.1"/>
    </source>
</evidence>
<dbReference type="SUPFAM" id="SSF51366">
    <property type="entry name" value="Ribulose-phoshate binding barrel"/>
    <property type="match status" value="1"/>
</dbReference>
<protein>
    <submittedName>
        <fullName evidence="2">SgcQ protein</fullName>
    </submittedName>
</protein>
<evidence type="ECO:0000256" key="1">
    <source>
        <dbReference type="ARBA" id="ARBA00006007"/>
    </source>
</evidence>
<dbReference type="PIRSF" id="PIRSF005956">
    <property type="entry name" value="BtpA"/>
    <property type="match status" value="1"/>
</dbReference>
<dbReference type="InterPro" id="IPR005137">
    <property type="entry name" value="BtpA"/>
</dbReference>
<comment type="similarity">
    <text evidence="1">Belongs to the BtpA family.</text>
</comment>
<organism evidence="2 3">
    <name type="scientific">Vagococcus elongatus</name>
    <dbReference type="NCBI Taxonomy" id="180344"/>
    <lineage>
        <taxon>Bacteria</taxon>
        <taxon>Bacillati</taxon>
        <taxon>Bacillota</taxon>
        <taxon>Bacilli</taxon>
        <taxon>Lactobacillales</taxon>
        <taxon>Enterococcaceae</taxon>
        <taxon>Vagococcus</taxon>
    </lineage>
</organism>